<feature type="region of interest" description="Disordered" evidence="1">
    <location>
        <begin position="168"/>
        <end position="187"/>
    </location>
</feature>
<evidence type="ECO:0000256" key="1">
    <source>
        <dbReference type="SAM" id="MobiDB-lite"/>
    </source>
</evidence>
<dbReference type="Proteomes" id="UP001266305">
    <property type="component" value="Unassembled WGS sequence"/>
</dbReference>
<feature type="region of interest" description="Disordered" evidence="1">
    <location>
        <begin position="49"/>
        <end position="74"/>
    </location>
</feature>
<gene>
    <name evidence="2" type="ORF">P7K49_018441</name>
</gene>
<reference evidence="2 3" key="1">
    <citation type="submission" date="2023-05" db="EMBL/GenBank/DDBJ databases">
        <title>B98-5 Cell Line De Novo Hybrid Assembly: An Optical Mapping Approach.</title>
        <authorList>
            <person name="Kananen K."/>
            <person name="Auerbach J.A."/>
            <person name="Kautto E."/>
            <person name="Blachly J.S."/>
        </authorList>
    </citation>
    <scope>NUCLEOTIDE SEQUENCE [LARGE SCALE GENOMIC DNA]</scope>
    <source>
        <strain evidence="2">B95-8</strain>
        <tissue evidence="2">Cell line</tissue>
    </source>
</reference>
<organism evidence="2 3">
    <name type="scientific">Saguinus oedipus</name>
    <name type="common">Cotton-top tamarin</name>
    <name type="synonym">Oedipomidas oedipus</name>
    <dbReference type="NCBI Taxonomy" id="9490"/>
    <lineage>
        <taxon>Eukaryota</taxon>
        <taxon>Metazoa</taxon>
        <taxon>Chordata</taxon>
        <taxon>Craniata</taxon>
        <taxon>Vertebrata</taxon>
        <taxon>Euteleostomi</taxon>
        <taxon>Mammalia</taxon>
        <taxon>Eutheria</taxon>
        <taxon>Euarchontoglires</taxon>
        <taxon>Primates</taxon>
        <taxon>Haplorrhini</taxon>
        <taxon>Platyrrhini</taxon>
        <taxon>Cebidae</taxon>
        <taxon>Callitrichinae</taxon>
        <taxon>Saguinus</taxon>
    </lineage>
</organism>
<name>A0ABQ9V5I9_SAGOE</name>
<keyword evidence="3" id="KW-1185">Reference proteome</keyword>
<feature type="compositionally biased region" description="Basic and acidic residues" evidence="1">
    <location>
        <begin position="60"/>
        <end position="72"/>
    </location>
</feature>
<proteinExistence type="predicted"/>
<dbReference type="EMBL" id="JASSZA010000008">
    <property type="protein sequence ID" value="KAK2104585.1"/>
    <property type="molecule type" value="Genomic_DNA"/>
</dbReference>
<protein>
    <submittedName>
        <fullName evidence="2">Uncharacterized protein</fullName>
    </submittedName>
</protein>
<accession>A0ABQ9V5I9</accession>
<evidence type="ECO:0000313" key="2">
    <source>
        <dbReference type="EMBL" id="KAK2104585.1"/>
    </source>
</evidence>
<evidence type="ECO:0000313" key="3">
    <source>
        <dbReference type="Proteomes" id="UP001266305"/>
    </source>
</evidence>
<sequence>MSQAFIHSIEPTNSSMFKETLPLQCLSILAQVLQPRRRPLPTKAVRHRLHPDVAAPGSKNKSETIPDPREKLQGPSNIVSAIDSFSILVSTGQDTDKAPCERCARGCQEEDGGSRKNYSSSNHVEKAVMPELPDPAAVQTARAQQAGLLPQKPSLVSQRPMVENLKGDVTANERAVGEKLRQGLRVT</sequence>
<comment type="caution">
    <text evidence="2">The sequence shown here is derived from an EMBL/GenBank/DDBJ whole genome shotgun (WGS) entry which is preliminary data.</text>
</comment>